<feature type="transmembrane region" description="Helical" evidence="1">
    <location>
        <begin position="36"/>
        <end position="59"/>
    </location>
</feature>
<dbReference type="RefSeq" id="WP_286650104.1">
    <property type="nucleotide sequence ID" value="NZ_JACAGK010000001.1"/>
</dbReference>
<evidence type="ECO:0000313" key="3">
    <source>
        <dbReference type="Proteomes" id="UP001170954"/>
    </source>
</evidence>
<feature type="transmembrane region" description="Helical" evidence="1">
    <location>
        <begin position="87"/>
        <end position="107"/>
    </location>
</feature>
<gene>
    <name evidence="2" type="ORF">HX018_00575</name>
</gene>
<organism evidence="2 3">
    <name type="scientific">Sphingobacterium hotanense</name>
    <dbReference type="NCBI Taxonomy" id="649196"/>
    <lineage>
        <taxon>Bacteria</taxon>
        <taxon>Pseudomonadati</taxon>
        <taxon>Bacteroidota</taxon>
        <taxon>Sphingobacteriia</taxon>
        <taxon>Sphingobacteriales</taxon>
        <taxon>Sphingobacteriaceae</taxon>
        <taxon>Sphingobacterium</taxon>
    </lineage>
</organism>
<feature type="transmembrane region" description="Helical" evidence="1">
    <location>
        <begin position="300"/>
        <end position="322"/>
    </location>
</feature>
<keyword evidence="1" id="KW-1133">Transmembrane helix</keyword>
<dbReference type="PANTHER" id="PTHR43471">
    <property type="entry name" value="ABC TRANSPORTER PERMEASE"/>
    <property type="match status" value="1"/>
</dbReference>
<dbReference type="PANTHER" id="PTHR43471:SF14">
    <property type="entry name" value="ABC-2 TYPE TRANSPORT SYSTEM PERMEASE PROTEIN"/>
    <property type="match status" value="1"/>
</dbReference>
<dbReference type="Proteomes" id="UP001170954">
    <property type="component" value="Unassembled WGS sequence"/>
</dbReference>
<comment type="caution">
    <text evidence="2">The sequence shown here is derived from an EMBL/GenBank/DDBJ whole genome shotgun (WGS) entry which is preliminary data.</text>
</comment>
<proteinExistence type="predicted"/>
<reference evidence="2" key="2">
    <citation type="journal article" date="2022" name="Sci. Total Environ.">
        <title>Prevalence, transmission, and molecular epidemiology of tet(X)-positive bacteria among humans, animals, and environmental niches in China: An epidemiological, and genomic-based study.</title>
        <authorList>
            <person name="Dong N."/>
            <person name="Zeng Y."/>
            <person name="Cai C."/>
            <person name="Sun C."/>
            <person name="Lu J."/>
            <person name="Liu C."/>
            <person name="Zhou H."/>
            <person name="Sun Q."/>
            <person name="Shu L."/>
            <person name="Wang H."/>
            <person name="Wang Y."/>
            <person name="Wang S."/>
            <person name="Wu C."/>
            <person name="Chan E.W."/>
            <person name="Chen G."/>
            <person name="Shen Z."/>
            <person name="Chen S."/>
            <person name="Zhang R."/>
        </authorList>
    </citation>
    <scope>NUCLEOTIDE SEQUENCE</scope>
    <source>
        <strain evidence="2">R1692</strain>
    </source>
</reference>
<keyword evidence="1" id="KW-0812">Transmembrane</keyword>
<feature type="transmembrane region" description="Helical" evidence="1">
    <location>
        <begin position="209"/>
        <end position="230"/>
    </location>
</feature>
<accession>A0ABT7NHT1</accession>
<reference evidence="2" key="1">
    <citation type="submission" date="2020-06" db="EMBL/GenBank/DDBJ databases">
        <authorList>
            <person name="Dong N."/>
        </authorList>
    </citation>
    <scope>NUCLEOTIDE SEQUENCE</scope>
    <source>
        <strain evidence="2">R1692</strain>
    </source>
</reference>
<keyword evidence="3" id="KW-1185">Reference proteome</keyword>
<dbReference type="Pfam" id="PF12679">
    <property type="entry name" value="ABC2_membrane_2"/>
    <property type="match status" value="1"/>
</dbReference>
<name>A0ABT7NHT1_9SPHI</name>
<evidence type="ECO:0000256" key="1">
    <source>
        <dbReference type="SAM" id="Phobius"/>
    </source>
</evidence>
<evidence type="ECO:0000313" key="2">
    <source>
        <dbReference type="EMBL" id="MDM1046745.1"/>
    </source>
</evidence>
<feature type="transmembrane region" description="Helical" evidence="1">
    <location>
        <begin position="172"/>
        <end position="197"/>
    </location>
</feature>
<keyword evidence="1" id="KW-0472">Membrane</keyword>
<sequence length="329" mass="36440">MTRNIWRGSDLDPRTKAPIFTLVSKEIRTAIRSWKFIILVALITLIFIGSTYVSLLAIAKFREATSNENFHLYLKLFTASEQSIPPFYVFLTFLAPLLGIALGFDAINAERNNGTLIPLLSQPIYRDDVLLSKFFGPLSVVAVLFLSITLLMLGTVMLLTGVAVSPAEFIRILLFVLVSIVYVGFWLSLSILCSIIFSQPSTSAMAGIGFWLFFSVFYPMLVSLLMNFLVGHPANFSEQQYLHYADIALNLSRISPSQLYNDATAALLTPSIRSLGPMSLQQSFGALPTDLTIGNSLAVIFPQLSGLMASTVILFAGCYFLFMRKEVRV</sequence>
<dbReference type="EMBL" id="JACAGK010000001">
    <property type="protein sequence ID" value="MDM1046745.1"/>
    <property type="molecule type" value="Genomic_DNA"/>
</dbReference>
<feature type="transmembrane region" description="Helical" evidence="1">
    <location>
        <begin position="134"/>
        <end position="160"/>
    </location>
</feature>
<protein>
    <submittedName>
        <fullName evidence="2">ABC transporter permease</fullName>
    </submittedName>
</protein>